<dbReference type="GeneID" id="5003856"/>
<dbReference type="Gramene" id="ABO97939">
    <property type="protein sequence ID" value="ABO97939"/>
    <property type="gene ID" value="OSTLU_34640"/>
</dbReference>
<feature type="transmembrane region" description="Helical" evidence="5">
    <location>
        <begin position="305"/>
        <end position="323"/>
    </location>
</feature>
<keyword evidence="3 5" id="KW-1133">Transmembrane helix</keyword>
<evidence type="ECO:0000259" key="6">
    <source>
        <dbReference type="Pfam" id="PF03151"/>
    </source>
</evidence>
<evidence type="ECO:0000313" key="7">
    <source>
        <dbReference type="EMBL" id="ABO97939.1"/>
    </source>
</evidence>
<keyword evidence="8" id="KW-1185">Reference proteome</keyword>
<dbReference type="EMBL" id="CP000589">
    <property type="protein sequence ID" value="ABO97939.1"/>
    <property type="molecule type" value="Genomic_DNA"/>
</dbReference>
<protein>
    <submittedName>
        <fullName evidence="7">DMT family transporter: phosphate/phosphoenolpyruvate</fullName>
    </submittedName>
</protein>
<keyword evidence="7" id="KW-0670">Pyruvate</keyword>
<feature type="transmembrane region" description="Helical" evidence="5">
    <location>
        <begin position="29"/>
        <end position="48"/>
    </location>
</feature>
<sequence length="350" mass="37375">MPASSDAPSTTPATRDADARSRRVVAKALADNALVALWVGTSAIVILFNKYILTAYGFPFPVALTMTHMLFCSVVAFVIVRALKLVPASEGVTREVYATKITPIAALFAVSLWASNTAYVYLSVAFIQMLKALSPVVVYAIGCSIGVERYSHERLANMAVVTLGVMIASYGELNFNFFGFAVQLVAVLAESCRIIAVQLVLGKANLKLNSITTLYYVSPACFVFLIVPFAMLELPRLAYGLEVTHSVRYSAGIMLANAMCAFALNAVIYLLIGRTSALTLNVAGVVKDMFLIGISSVIFEAPISATQLVGSLIAFGGVCYYNYRKLNDAFAAAAAAPTQGEVGPKRDSQA</sequence>
<feature type="transmembrane region" description="Helical" evidence="5">
    <location>
        <begin position="278"/>
        <end position="299"/>
    </location>
</feature>
<dbReference type="eggNOG" id="KOG1441">
    <property type="taxonomic scope" value="Eukaryota"/>
</dbReference>
<gene>
    <name evidence="7" type="ORF">OSTLU_34640</name>
</gene>
<dbReference type="AlphaFoldDB" id="A4S338"/>
<evidence type="ECO:0000256" key="5">
    <source>
        <dbReference type="SAM" id="Phobius"/>
    </source>
</evidence>
<evidence type="ECO:0000256" key="4">
    <source>
        <dbReference type="ARBA" id="ARBA00023136"/>
    </source>
</evidence>
<comment type="subcellular location">
    <subcellularLocation>
        <location evidence="1">Membrane</location>
        <topology evidence="1">Multi-pass membrane protein</topology>
    </subcellularLocation>
</comment>
<dbReference type="RefSeq" id="XP_001419646.1">
    <property type="nucleotide sequence ID" value="XM_001419609.1"/>
</dbReference>
<feature type="transmembrane region" description="Helical" evidence="5">
    <location>
        <begin position="60"/>
        <end position="83"/>
    </location>
</feature>
<evidence type="ECO:0000256" key="2">
    <source>
        <dbReference type="ARBA" id="ARBA00022692"/>
    </source>
</evidence>
<dbReference type="HOGENOM" id="CLU_022332_3_0_1"/>
<dbReference type="GO" id="GO:0016020">
    <property type="term" value="C:membrane"/>
    <property type="evidence" value="ECO:0007669"/>
    <property type="project" value="UniProtKB-SubCell"/>
</dbReference>
<keyword evidence="2 5" id="KW-0812">Transmembrane</keyword>
<feature type="domain" description="Sugar phosphate transporter" evidence="6">
    <location>
        <begin position="34"/>
        <end position="322"/>
    </location>
</feature>
<feature type="transmembrane region" description="Helical" evidence="5">
    <location>
        <begin position="251"/>
        <end position="271"/>
    </location>
</feature>
<dbReference type="OMA" id="NAMCAFA"/>
<evidence type="ECO:0000313" key="8">
    <source>
        <dbReference type="Proteomes" id="UP000001568"/>
    </source>
</evidence>
<dbReference type="KEGG" id="olu:OSTLU_34640"/>
<dbReference type="OrthoDB" id="6418713at2759"/>
<dbReference type="Pfam" id="PF03151">
    <property type="entry name" value="TPT"/>
    <property type="match status" value="1"/>
</dbReference>
<dbReference type="Proteomes" id="UP000001568">
    <property type="component" value="Chromosome 9"/>
</dbReference>
<keyword evidence="4 5" id="KW-0472">Membrane</keyword>
<dbReference type="InterPro" id="IPR004853">
    <property type="entry name" value="Sugar_P_trans_dom"/>
</dbReference>
<proteinExistence type="predicted"/>
<reference evidence="7 8" key="1">
    <citation type="journal article" date="2007" name="Proc. Natl. Acad. Sci. U.S.A.">
        <title>The tiny eukaryote Ostreococcus provides genomic insights into the paradox of plankton speciation.</title>
        <authorList>
            <person name="Palenik B."/>
            <person name="Grimwood J."/>
            <person name="Aerts A."/>
            <person name="Rouze P."/>
            <person name="Salamov A."/>
            <person name="Putnam N."/>
            <person name="Dupont C."/>
            <person name="Jorgensen R."/>
            <person name="Derelle E."/>
            <person name="Rombauts S."/>
            <person name="Zhou K."/>
            <person name="Otillar R."/>
            <person name="Merchant S.S."/>
            <person name="Podell S."/>
            <person name="Gaasterland T."/>
            <person name="Napoli C."/>
            <person name="Gendler K."/>
            <person name="Manuell A."/>
            <person name="Tai V."/>
            <person name="Vallon O."/>
            <person name="Piganeau G."/>
            <person name="Jancek S."/>
            <person name="Heijde M."/>
            <person name="Jabbari K."/>
            <person name="Bowler C."/>
            <person name="Lohr M."/>
            <person name="Robbens S."/>
            <person name="Werner G."/>
            <person name="Dubchak I."/>
            <person name="Pazour G.J."/>
            <person name="Ren Q."/>
            <person name="Paulsen I."/>
            <person name="Delwiche C."/>
            <person name="Schmutz J."/>
            <person name="Rokhsar D."/>
            <person name="Van de Peer Y."/>
            <person name="Moreau H."/>
            <person name="Grigoriev I.V."/>
        </authorList>
    </citation>
    <scope>NUCLEOTIDE SEQUENCE [LARGE SCALE GENOMIC DNA]</scope>
    <source>
        <strain evidence="7 8">CCE9901</strain>
    </source>
</reference>
<dbReference type="PANTHER" id="PTHR11132">
    <property type="entry name" value="SOLUTE CARRIER FAMILY 35"/>
    <property type="match status" value="1"/>
</dbReference>
<feature type="transmembrane region" description="Helical" evidence="5">
    <location>
        <begin position="177"/>
        <end position="201"/>
    </location>
</feature>
<organism evidence="7 8">
    <name type="scientific">Ostreococcus lucimarinus (strain CCE9901)</name>
    <dbReference type="NCBI Taxonomy" id="436017"/>
    <lineage>
        <taxon>Eukaryota</taxon>
        <taxon>Viridiplantae</taxon>
        <taxon>Chlorophyta</taxon>
        <taxon>Mamiellophyceae</taxon>
        <taxon>Mamiellales</taxon>
        <taxon>Bathycoccaceae</taxon>
        <taxon>Ostreococcus</taxon>
    </lineage>
</organism>
<accession>A4S338</accession>
<feature type="transmembrane region" description="Helical" evidence="5">
    <location>
        <begin position="213"/>
        <end position="231"/>
    </location>
</feature>
<name>A4S338_OSTLU</name>
<dbReference type="InterPro" id="IPR050186">
    <property type="entry name" value="TPT_transporter"/>
</dbReference>
<evidence type="ECO:0000256" key="1">
    <source>
        <dbReference type="ARBA" id="ARBA00004141"/>
    </source>
</evidence>
<evidence type="ECO:0000256" key="3">
    <source>
        <dbReference type="ARBA" id="ARBA00022989"/>
    </source>
</evidence>